<feature type="compositionally biased region" description="Basic residues" evidence="1">
    <location>
        <begin position="66"/>
        <end position="78"/>
    </location>
</feature>
<dbReference type="RefSeq" id="WP_200813546.1">
    <property type="nucleotide sequence ID" value="NZ_FUWS01000003.1"/>
</dbReference>
<evidence type="ECO:0000313" key="2">
    <source>
        <dbReference type="EMBL" id="SJZ75306.1"/>
    </source>
</evidence>
<reference evidence="2 3" key="1">
    <citation type="submission" date="2017-02" db="EMBL/GenBank/DDBJ databases">
        <authorList>
            <person name="Peterson S.W."/>
        </authorList>
    </citation>
    <scope>NUCLEOTIDE SEQUENCE [LARGE SCALE GENOMIC DNA]</scope>
    <source>
        <strain evidence="2 3">DSM 45154</strain>
    </source>
</reference>
<sequence>MNSNLDTRLHDHVALAEIELYSELLTAVAATEGRLSTEQIDAVLGVLPQRRAGDSDAHVPLSPEPRRRRGRCPQRSRR</sequence>
<gene>
    <name evidence="2" type="ORF">SAMN02745673_01318</name>
</gene>
<keyword evidence="3" id="KW-1185">Reference proteome</keyword>
<evidence type="ECO:0000313" key="3">
    <source>
        <dbReference type="Proteomes" id="UP000190637"/>
    </source>
</evidence>
<dbReference type="AlphaFoldDB" id="A0A1T4N881"/>
<feature type="region of interest" description="Disordered" evidence="1">
    <location>
        <begin position="51"/>
        <end position="78"/>
    </location>
</feature>
<organism evidence="2 3">
    <name type="scientific">Marinactinospora thermotolerans DSM 45154</name>
    <dbReference type="NCBI Taxonomy" id="1122192"/>
    <lineage>
        <taxon>Bacteria</taxon>
        <taxon>Bacillati</taxon>
        <taxon>Actinomycetota</taxon>
        <taxon>Actinomycetes</taxon>
        <taxon>Streptosporangiales</taxon>
        <taxon>Nocardiopsidaceae</taxon>
        <taxon>Marinactinospora</taxon>
    </lineage>
</organism>
<evidence type="ECO:0000256" key="1">
    <source>
        <dbReference type="SAM" id="MobiDB-lite"/>
    </source>
</evidence>
<dbReference type="EMBL" id="FUWS01000003">
    <property type="protein sequence ID" value="SJZ75306.1"/>
    <property type="molecule type" value="Genomic_DNA"/>
</dbReference>
<protein>
    <submittedName>
        <fullName evidence="2">Uncharacterized protein</fullName>
    </submittedName>
</protein>
<dbReference type="Proteomes" id="UP000190637">
    <property type="component" value="Unassembled WGS sequence"/>
</dbReference>
<name>A0A1T4N881_9ACTN</name>
<proteinExistence type="predicted"/>
<accession>A0A1T4N881</accession>
<dbReference type="STRING" id="1122192.SAMN02745673_01318"/>